<feature type="compositionally biased region" description="Low complexity" evidence="1">
    <location>
        <begin position="101"/>
        <end position="112"/>
    </location>
</feature>
<sequence>MQSSLWMAEDGVQAREKQPTEPSAPLRRRAASDGQYENQSPEATSPRSPGVRSPVQCVSPELALTIALNPGGRPKEPHLHSYKEAFEEMEGTSPSSPPPSGGKNSLLSSSSLYPLHPPAQPCLWECSRPEGWG</sequence>
<gene>
    <name evidence="2" type="primary">TNS1_3</name>
    <name evidence="2" type="ORF">P7K49_013663</name>
</gene>
<dbReference type="EMBL" id="JASSZA010000006">
    <property type="protein sequence ID" value="KAK2108498.1"/>
    <property type="molecule type" value="Genomic_DNA"/>
</dbReference>
<keyword evidence="3" id="KW-1185">Reference proteome</keyword>
<feature type="compositionally biased region" description="Polar residues" evidence="1">
    <location>
        <begin position="35"/>
        <end position="47"/>
    </location>
</feature>
<name>A0ABQ9VGI9_SAGOE</name>
<comment type="caution">
    <text evidence="2">The sequence shown here is derived from an EMBL/GenBank/DDBJ whole genome shotgun (WGS) entry which is preliminary data.</text>
</comment>
<dbReference type="InterPro" id="IPR051484">
    <property type="entry name" value="Tensin_PTEN_phosphatase"/>
</dbReference>
<evidence type="ECO:0000256" key="1">
    <source>
        <dbReference type="SAM" id="MobiDB-lite"/>
    </source>
</evidence>
<accession>A0ABQ9VGI9</accession>
<dbReference type="Proteomes" id="UP001266305">
    <property type="component" value="Unassembled WGS sequence"/>
</dbReference>
<dbReference type="PANTHER" id="PTHR45734:SF3">
    <property type="entry name" value="TENSIN-1"/>
    <property type="match status" value="1"/>
</dbReference>
<feature type="region of interest" description="Disordered" evidence="1">
    <location>
        <begin position="1"/>
        <end position="112"/>
    </location>
</feature>
<feature type="compositionally biased region" description="Basic and acidic residues" evidence="1">
    <location>
        <begin position="73"/>
        <end position="86"/>
    </location>
</feature>
<dbReference type="PANTHER" id="PTHR45734">
    <property type="entry name" value="TENSIN"/>
    <property type="match status" value="1"/>
</dbReference>
<organism evidence="2 3">
    <name type="scientific">Saguinus oedipus</name>
    <name type="common">Cotton-top tamarin</name>
    <name type="synonym">Oedipomidas oedipus</name>
    <dbReference type="NCBI Taxonomy" id="9490"/>
    <lineage>
        <taxon>Eukaryota</taxon>
        <taxon>Metazoa</taxon>
        <taxon>Chordata</taxon>
        <taxon>Craniata</taxon>
        <taxon>Vertebrata</taxon>
        <taxon>Euteleostomi</taxon>
        <taxon>Mammalia</taxon>
        <taxon>Eutheria</taxon>
        <taxon>Euarchontoglires</taxon>
        <taxon>Primates</taxon>
        <taxon>Haplorrhini</taxon>
        <taxon>Platyrrhini</taxon>
        <taxon>Cebidae</taxon>
        <taxon>Callitrichinae</taxon>
        <taxon>Saguinus</taxon>
    </lineage>
</organism>
<proteinExistence type="predicted"/>
<protein>
    <submittedName>
        <fullName evidence="2">Tensin-1</fullName>
    </submittedName>
</protein>
<evidence type="ECO:0000313" key="3">
    <source>
        <dbReference type="Proteomes" id="UP001266305"/>
    </source>
</evidence>
<reference evidence="2 3" key="1">
    <citation type="submission" date="2023-05" db="EMBL/GenBank/DDBJ databases">
        <title>B98-5 Cell Line De Novo Hybrid Assembly: An Optical Mapping Approach.</title>
        <authorList>
            <person name="Kananen K."/>
            <person name="Auerbach J.A."/>
            <person name="Kautto E."/>
            <person name="Blachly J.S."/>
        </authorList>
    </citation>
    <scope>NUCLEOTIDE SEQUENCE [LARGE SCALE GENOMIC DNA]</scope>
    <source>
        <strain evidence="2">B95-8</strain>
        <tissue evidence="2">Cell line</tissue>
    </source>
</reference>
<evidence type="ECO:0000313" key="2">
    <source>
        <dbReference type="EMBL" id="KAK2108498.1"/>
    </source>
</evidence>